<gene>
    <name evidence="9" type="ORF">NIASO_18350</name>
</gene>
<evidence type="ECO:0000256" key="4">
    <source>
        <dbReference type="ARBA" id="ARBA00022692"/>
    </source>
</evidence>
<evidence type="ECO:0000313" key="10">
    <source>
        <dbReference type="Proteomes" id="UP000003586"/>
    </source>
</evidence>
<keyword evidence="10" id="KW-1185">Reference proteome</keyword>
<keyword evidence="7" id="KW-0732">Signal</keyword>
<evidence type="ECO:0000313" key="9">
    <source>
        <dbReference type="EMBL" id="AHF16607.1"/>
    </source>
</evidence>
<reference evidence="9 10" key="1">
    <citation type="submission" date="2013-12" db="EMBL/GenBank/DDBJ databases">
        <authorList>
            <consortium name="DOE Joint Genome Institute"/>
            <person name="Eisen J."/>
            <person name="Huntemann M."/>
            <person name="Han J."/>
            <person name="Chen A."/>
            <person name="Kyrpides N."/>
            <person name="Mavromatis K."/>
            <person name="Markowitz V."/>
            <person name="Palaniappan K."/>
            <person name="Ivanova N."/>
            <person name="Schaumberg A."/>
            <person name="Pati A."/>
            <person name="Liolios K."/>
            <person name="Nordberg H.P."/>
            <person name="Cantor M.N."/>
            <person name="Hua S.X."/>
            <person name="Woyke T."/>
        </authorList>
    </citation>
    <scope>NUCLEOTIDE SEQUENCE [LARGE SCALE GENOMIC DNA]</scope>
    <source>
        <strain evidence="10">DSM 19437</strain>
    </source>
</reference>
<dbReference type="PANTHER" id="PTHR30069">
    <property type="entry name" value="TONB-DEPENDENT OUTER MEMBRANE RECEPTOR"/>
    <property type="match status" value="1"/>
</dbReference>
<evidence type="ECO:0000256" key="5">
    <source>
        <dbReference type="ARBA" id="ARBA00023136"/>
    </source>
</evidence>
<proteinExistence type="predicted"/>
<evidence type="ECO:0000256" key="6">
    <source>
        <dbReference type="ARBA" id="ARBA00023237"/>
    </source>
</evidence>
<keyword evidence="5" id="KW-0472">Membrane</keyword>
<keyword evidence="2" id="KW-0813">Transport</keyword>
<dbReference type="InterPro" id="IPR039426">
    <property type="entry name" value="TonB-dep_rcpt-like"/>
</dbReference>
<dbReference type="STRING" id="929713.NIASO_18350"/>
<dbReference type="Gene3D" id="2.60.40.1120">
    <property type="entry name" value="Carboxypeptidase-like, regulatory domain"/>
    <property type="match status" value="1"/>
</dbReference>
<dbReference type="AlphaFoldDB" id="W0F0S6"/>
<dbReference type="HOGENOM" id="CLU_006298_1_0_10"/>
<dbReference type="SUPFAM" id="SSF56935">
    <property type="entry name" value="Porins"/>
    <property type="match status" value="1"/>
</dbReference>
<dbReference type="InterPro" id="IPR057601">
    <property type="entry name" value="Oar-like_b-barrel"/>
</dbReference>
<dbReference type="RefSeq" id="WP_008587983.1">
    <property type="nucleotide sequence ID" value="NZ_CP007035.1"/>
</dbReference>
<dbReference type="GO" id="GO:0015344">
    <property type="term" value="F:siderophore uptake transmembrane transporter activity"/>
    <property type="evidence" value="ECO:0007669"/>
    <property type="project" value="TreeGrafter"/>
</dbReference>
<evidence type="ECO:0000259" key="8">
    <source>
        <dbReference type="Pfam" id="PF25183"/>
    </source>
</evidence>
<dbReference type="GO" id="GO:0009279">
    <property type="term" value="C:cell outer membrane"/>
    <property type="evidence" value="ECO:0007669"/>
    <property type="project" value="UniProtKB-SubCell"/>
</dbReference>
<sequence>MIKKIYLLLIFALSSTILINAQVTTSSITGKVTDASGAGLPGATVIATHEPSGTVYSATSRSGGLFDLPGLRIGGPYTVKVSYVGHNEETVKDISLLLGEPFQLNVTLTNSAQGLSNVTVTASARKGATLKTGASTVVTTAQLSSLPTINRSLSDYTRVTPQANGNGFAGRDGRYNNLQVDGANLNNSFGLSSDFTPGGGASPISVDALQEVSVNIAPFDVRQSGFTGAGINAVTKSGTNTFHGTAYHFFRNQNLMGKKINGQELTKTPLSNKIYGGSLGGPIIKNKLFFFVNAEYETRSVPGITFVATGSNNSGTKSNTNINDLKAVSDFVKATYGYDPGVYDGFPNFDSKNTKILAKLDWNINAKHRLTAKYTDLNGSDVSPLNGSSVPQNGNIFVTGQSSSLSRLPNNRFSTGSMGFSNSNYGTNHIVRTASLELNSRFSNKIANQFIATYTKTNDTRTAPGGIFPTIDIFNGQGQNYISLGTDPFTRNNILDGKVLNFTDNFTLYKGAHTFTAGLTYEYQQIRNMFMGGSNSHYVFDSLGAFLNQQQPRYYGYTYSLVPGESAVYSADLQLGQLGVYVQDEYRVNNNFKLTYGVRVDKPIYLQDPIGNPAIDALSLPDANGNMVNYNTGKWPTSKPIFSPRVGFNWDVMGDKSLVVRGGTGLFTGRIPFVFLTNMPSNNGMYQSSVFFNTKRQLDSLGITKFDPNPDAYASKFTTTASNKVPGSFVVIDKNFKFPYVWRTNIGADKQFGNGFTATADLIFTKDINAVVMRNPNLKAPTNQYTGPDNRFYYPGAAPTYYSGIGTPIVLENTKKGYAFSATGQISKAFRNGFFGSIAYTYTKAEEVSPNPGSRASSAWQAIANVNGPNDQVLGASQYAIPHRIVANASYKIEYAQHFASTFSLVYQGSNRFLINYLTSGSVVRDGNAELMYIYKSGADVPFVPYTVTDKDSKGNVLATRTYTVDDQRAAYDKYIASSKYLSDNKGKYAGRYGQTAPWYHQIDFRFLQDFFIKTSGGTKHNLQFSMDIFNLGNLIANKSKNFGYQQTTTITNPLIYKAPVNQAPTYTWSEYNKQLVTTPFQVDYNTNNLWYMQLGLRYTF</sequence>
<evidence type="ECO:0000256" key="7">
    <source>
        <dbReference type="SAM" id="SignalP"/>
    </source>
</evidence>
<keyword evidence="4" id="KW-0812">Transmembrane</keyword>
<keyword evidence="3" id="KW-1134">Transmembrane beta strand</keyword>
<evidence type="ECO:0000256" key="3">
    <source>
        <dbReference type="ARBA" id="ARBA00022452"/>
    </source>
</evidence>
<name>W0F0S6_9BACT</name>
<dbReference type="PANTHER" id="PTHR30069:SF46">
    <property type="entry name" value="OAR PROTEIN"/>
    <property type="match status" value="1"/>
</dbReference>
<dbReference type="InterPro" id="IPR036942">
    <property type="entry name" value="Beta-barrel_TonB_sf"/>
</dbReference>
<dbReference type="KEGG" id="nso:NIASO_18350"/>
<feature type="signal peptide" evidence="7">
    <location>
        <begin position="1"/>
        <end position="21"/>
    </location>
</feature>
<dbReference type="OrthoDB" id="9768147at2"/>
<protein>
    <submittedName>
        <fullName evidence="9">Cell envelope biogenesis protein OmpA</fullName>
    </submittedName>
</protein>
<accession>W0F0S6</accession>
<evidence type="ECO:0000256" key="2">
    <source>
        <dbReference type="ARBA" id="ARBA00022448"/>
    </source>
</evidence>
<dbReference type="Pfam" id="PF25183">
    <property type="entry name" value="OMP_b-brl_4"/>
    <property type="match status" value="1"/>
</dbReference>
<dbReference type="InterPro" id="IPR008969">
    <property type="entry name" value="CarboxyPept-like_regulatory"/>
</dbReference>
<evidence type="ECO:0000256" key="1">
    <source>
        <dbReference type="ARBA" id="ARBA00004571"/>
    </source>
</evidence>
<feature type="domain" description="TonB-dependent transporter Oar-like beta-barrel" evidence="8">
    <location>
        <begin position="234"/>
        <end position="1035"/>
    </location>
</feature>
<dbReference type="Gene3D" id="2.40.170.20">
    <property type="entry name" value="TonB-dependent receptor, beta-barrel domain"/>
    <property type="match status" value="1"/>
</dbReference>
<keyword evidence="6" id="KW-0998">Cell outer membrane</keyword>
<dbReference type="EMBL" id="CP007035">
    <property type="protein sequence ID" value="AHF16607.1"/>
    <property type="molecule type" value="Genomic_DNA"/>
</dbReference>
<dbReference type="SUPFAM" id="SSF49464">
    <property type="entry name" value="Carboxypeptidase regulatory domain-like"/>
    <property type="match status" value="1"/>
</dbReference>
<dbReference type="GO" id="GO:0044718">
    <property type="term" value="P:siderophore transmembrane transport"/>
    <property type="evidence" value="ECO:0007669"/>
    <property type="project" value="TreeGrafter"/>
</dbReference>
<organism evidence="9 10">
    <name type="scientific">Niabella soli DSM 19437</name>
    <dbReference type="NCBI Taxonomy" id="929713"/>
    <lineage>
        <taxon>Bacteria</taxon>
        <taxon>Pseudomonadati</taxon>
        <taxon>Bacteroidota</taxon>
        <taxon>Chitinophagia</taxon>
        <taxon>Chitinophagales</taxon>
        <taxon>Chitinophagaceae</taxon>
        <taxon>Niabella</taxon>
    </lineage>
</organism>
<feature type="chain" id="PRO_5004787891" evidence="7">
    <location>
        <begin position="22"/>
        <end position="1101"/>
    </location>
</feature>
<dbReference type="Proteomes" id="UP000003586">
    <property type="component" value="Chromosome"/>
</dbReference>
<comment type="subcellular location">
    <subcellularLocation>
        <location evidence="1">Cell outer membrane</location>
        <topology evidence="1">Multi-pass membrane protein</topology>
    </subcellularLocation>
</comment>
<dbReference type="Pfam" id="PF13620">
    <property type="entry name" value="CarboxypepD_reg"/>
    <property type="match status" value="1"/>
</dbReference>
<dbReference type="eggNOG" id="COG4771">
    <property type="taxonomic scope" value="Bacteria"/>
</dbReference>